<keyword evidence="2 3" id="KW-0819">tRNA processing</keyword>
<dbReference type="PANTHER" id="PTHR20882:SF14">
    <property type="entry name" value="CYTOPLASMIC TRNA 2-THIOLATION PROTEIN 2"/>
    <property type="match status" value="1"/>
</dbReference>
<dbReference type="SUPFAM" id="SSF52402">
    <property type="entry name" value="Adenine nucleotide alpha hydrolases-like"/>
    <property type="match status" value="1"/>
</dbReference>
<evidence type="ECO:0000256" key="3">
    <source>
        <dbReference type="HAMAP-Rule" id="MF_03054"/>
    </source>
</evidence>
<dbReference type="UniPathway" id="UPA00988"/>
<dbReference type="HAMAP" id="MF_03054">
    <property type="entry name" value="CTU2"/>
    <property type="match status" value="1"/>
</dbReference>
<sequence>MPGRSLADTCVDCKNAAPSVSVRKRDLCQNCFIRYVNSKVMKRMERYRQKVTPKDMRRKLLLPLSFGVSSLTLLHILSQQLDRQNPGGRGQTAYDVHVLNIEGTTTGNAELSGRSALEFIREAYPRHTYSGIPLHSMFSYDKDIKDVMSTFGNSEFIDNPSKTDQERLDAFKHSLSTATSRADINAVLLTRLIVAFAKDNGCEGILWGDSDSRLAAKAIANVAKGRGSSLPWEICDIASPWGVQFNFPLRDLFKHELDLYISIVLPNLLPVVVENPKAVENLSNKNMSIEDLMSHYVATQGEKYPGVMANIVRTIDKLQAPSLEDAGSKCTMCGMPVVANTLESSSALDETISWGNEHAGKKPFTCYACARSCSDIKSLTPVSKS</sequence>
<dbReference type="InterPro" id="IPR014729">
    <property type="entry name" value="Rossmann-like_a/b/a_fold"/>
</dbReference>
<dbReference type="OrthoDB" id="25129at2759"/>
<keyword evidence="5" id="KW-1185">Reference proteome</keyword>
<comment type="caution">
    <text evidence="4">The sequence shown here is derived from an EMBL/GenBank/DDBJ whole genome shotgun (WGS) entry which is preliminary data.</text>
</comment>
<name>A0A2B7YEU3_POLH7</name>
<dbReference type="GO" id="GO:0016783">
    <property type="term" value="F:sulfurtransferase activity"/>
    <property type="evidence" value="ECO:0007669"/>
    <property type="project" value="TreeGrafter"/>
</dbReference>
<dbReference type="STRING" id="1447883.A0A2B7YEU3"/>
<organism evidence="4 5">
    <name type="scientific">Polytolypa hystricis (strain UAMH7299)</name>
    <dbReference type="NCBI Taxonomy" id="1447883"/>
    <lineage>
        <taxon>Eukaryota</taxon>
        <taxon>Fungi</taxon>
        <taxon>Dikarya</taxon>
        <taxon>Ascomycota</taxon>
        <taxon>Pezizomycotina</taxon>
        <taxon>Eurotiomycetes</taxon>
        <taxon>Eurotiomycetidae</taxon>
        <taxon>Onygenales</taxon>
        <taxon>Onygenales incertae sedis</taxon>
        <taxon>Polytolypa</taxon>
    </lineage>
</organism>
<dbReference type="GO" id="GO:0005829">
    <property type="term" value="C:cytosol"/>
    <property type="evidence" value="ECO:0007669"/>
    <property type="project" value="TreeGrafter"/>
</dbReference>
<evidence type="ECO:0000313" key="5">
    <source>
        <dbReference type="Proteomes" id="UP000224634"/>
    </source>
</evidence>
<comment type="similarity">
    <text evidence="3">Belongs to the CTU2/NCS2 family.</text>
</comment>
<evidence type="ECO:0000256" key="1">
    <source>
        <dbReference type="ARBA" id="ARBA00022490"/>
    </source>
</evidence>
<gene>
    <name evidence="3" type="primary">NCS2</name>
    <name evidence="3" type="synonym">CTU2</name>
    <name evidence="4" type="ORF">AJ80_03918</name>
</gene>
<dbReference type="Proteomes" id="UP000224634">
    <property type="component" value="Unassembled WGS sequence"/>
</dbReference>
<dbReference type="GO" id="GO:0002143">
    <property type="term" value="P:tRNA wobble position uridine thiolation"/>
    <property type="evidence" value="ECO:0007669"/>
    <property type="project" value="TreeGrafter"/>
</dbReference>
<proteinExistence type="inferred from homology"/>
<dbReference type="EMBL" id="PDNA01000047">
    <property type="protein sequence ID" value="PGH19418.1"/>
    <property type="molecule type" value="Genomic_DNA"/>
</dbReference>
<reference evidence="4 5" key="1">
    <citation type="submission" date="2017-10" db="EMBL/GenBank/DDBJ databases">
        <title>Comparative genomics in systemic dimorphic fungi from Ajellomycetaceae.</title>
        <authorList>
            <person name="Munoz J.F."/>
            <person name="Mcewen J.G."/>
            <person name="Clay O.K."/>
            <person name="Cuomo C.A."/>
        </authorList>
    </citation>
    <scope>NUCLEOTIDE SEQUENCE [LARGE SCALE GENOMIC DNA]</scope>
    <source>
        <strain evidence="4 5">UAMH7299</strain>
    </source>
</reference>
<dbReference type="GO" id="GO:0016779">
    <property type="term" value="F:nucleotidyltransferase activity"/>
    <property type="evidence" value="ECO:0007669"/>
    <property type="project" value="UniProtKB-UniRule"/>
</dbReference>
<dbReference type="Gene3D" id="3.40.50.620">
    <property type="entry name" value="HUPs"/>
    <property type="match status" value="1"/>
</dbReference>
<comment type="subcellular location">
    <subcellularLocation>
        <location evidence="3">Cytoplasm</location>
    </subcellularLocation>
</comment>
<comment type="function">
    <text evidence="3">Plays a central role in 2-thiolation of mcm(5)S(2)U at tRNA wobble positions of tRNA(Lys), tRNA(Glu) and tRNA(Gln). May act by forming a heterodimer with NCS6 that ligates sulfur from thiocarboxylated URM1 onto the uridine of tRNAs at wobble position. Prior mcm(5) tRNA modification by the elongator complex is required for 2-thiolation. May also be involved in protein urmylation.</text>
</comment>
<protein>
    <recommendedName>
        <fullName evidence="3">Cytoplasmic tRNA 2-thiolation protein 2</fullName>
    </recommendedName>
</protein>
<dbReference type="FunFam" id="3.40.50.620:FF:000143">
    <property type="entry name" value="Cytoplasmic tRNA 2-thiolation protein 2"/>
    <property type="match status" value="1"/>
</dbReference>
<dbReference type="AlphaFoldDB" id="A0A2B7YEU3"/>
<evidence type="ECO:0000256" key="2">
    <source>
        <dbReference type="ARBA" id="ARBA00022694"/>
    </source>
</evidence>
<comment type="pathway">
    <text evidence="3">tRNA modification; 5-methoxycarbonylmethyl-2-thiouridine-tRNA biosynthesis.</text>
</comment>
<dbReference type="GO" id="GO:0032447">
    <property type="term" value="P:protein urmylation"/>
    <property type="evidence" value="ECO:0007669"/>
    <property type="project" value="UniProtKB-UniRule"/>
</dbReference>
<dbReference type="PANTHER" id="PTHR20882">
    <property type="entry name" value="CYTOPLASMIC TRNA 2-THIOLATION PROTEIN 2"/>
    <property type="match status" value="1"/>
</dbReference>
<dbReference type="GO" id="GO:0000049">
    <property type="term" value="F:tRNA binding"/>
    <property type="evidence" value="ECO:0007669"/>
    <property type="project" value="InterPro"/>
</dbReference>
<evidence type="ECO:0000313" key="4">
    <source>
        <dbReference type="EMBL" id="PGH19418.1"/>
    </source>
</evidence>
<dbReference type="InterPro" id="IPR019407">
    <property type="entry name" value="CTU2"/>
</dbReference>
<dbReference type="Pfam" id="PF10288">
    <property type="entry name" value="CTU2"/>
    <property type="match status" value="1"/>
</dbReference>
<keyword evidence="1 3" id="KW-0963">Cytoplasm</keyword>
<accession>A0A2B7YEU3</accession>